<reference evidence="1" key="1">
    <citation type="submission" date="2021-04" db="EMBL/GenBank/DDBJ databases">
        <title>Genome sequence of Woronichinia naegeliana from Washington state freshwater lake bloom.</title>
        <authorList>
            <person name="Dreher T.W."/>
        </authorList>
    </citation>
    <scope>NUCLEOTIDE SEQUENCE</scope>
    <source>
        <strain evidence="1">WA131</strain>
    </source>
</reference>
<sequence length="360" mass="43094">MQKSIHIDYQDNLSVEKKLLLQAALGDEALCLTAWHDWKIRVDIDNIDSDSYHLLPLLYRNLLIHQINDSEITQLKGVYRKNWYKNQFFLDQLTQIWSAFSEAGIACIVLGDLAINLSVYSNLGDRVINNLELMIPVEDFDNTIRVLNELGWHSRVEIIKKSFFEFYSSIYLWNEVGDSLHLHWRLWEGILYNNLISKTTVLNNNDLNFTILDFPYQIIHICSKIKRLDFNFTLYWLADIIMIIKQFQQNQNANFELIISNLQKYHVAIPFNNFIHIQRVLGILNESFSKQIDSISITEKEQREFNWIIQKRKRFLGHFIQYYLGYLQWKMINFRSDHWLEVLIYIKKYLLFKIVYQPPR</sequence>
<protein>
    <submittedName>
        <fullName evidence="1">Nucleotidyltransferase family protein</fullName>
    </submittedName>
</protein>
<dbReference type="KEGG" id="wna:KA717_31210"/>
<proteinExistence type="predicted"/>
<dbReference type="Proteomes" id="UP001065613">
    <property type="component" value="Chromosome"/>
</dbReference>
<name>A0A977KUD0_9CYAN</name>
<evidence type="ECO:0000313" key="1">
    <source>
        <dbReference type="EMBL" id="UXE60092.1"/>
    </source>
</evidence>
<dbReference type="Pfam" id="PF14907">
    <property type="entry name" value="NTP_transf_5"/>
    <property type="match status" value="1"/>
</dbReference>
<gene>
    <name evidence="1" type="ORF">KA717_31210</name>
</gene>
<dbReference type="AlphaFoldDB" id="A0A977KUD0"/>
<dbReference type="EMBL" id="CP073041">
    <property type="protein sequence ID" value="UXE60092.1"/>
    <property type="molecule type" value="Genomic_DNA"/>
</dbReference>
<dbReference type="InterPro" id="IPR039498">
    <property type="entry name" value="NTP_transf_5"/>
</dbReference>
<accession>A0A977KUD0</accession>
<organism evidence="1">
    <name type="scientific">Woronichinia naegeliana WA131</name>
    <dbReference type="NCBI Taxonomy" id="2824559"/>
    <lineage>
        <taxon>Bacteria</taxon>
        <taxon>Bacillati</taxon>
        <taxon>Cyanobacteriota</taxon>
        <taxon>Cyanophyceae</taxon>
        <taxon>Synechococcales</taxon>
        <taxon>Coelosphaeriaceae</taxon>
        <taxon>Woronichinia</taxon>
    </lineage>
</organism>